<organism evidence="3 4">
    <name type="scientific">Plectosphaerella plurivora</name>
    <dbReference type="NCBI Taxonomy" id="936078"/>
    <lineage>
        <taxon>Eukaryota</taxon>
        <taxon>Fungi</taxon>
        <taxon>Dikarya</taxon>
        <taxon>Ascomycota</taxon>
        <taxon>Pezizomycotina</taxon>
        <taxon>Sordariomycetes</taxon>
        <taxon>Hypocreomycetidae</taxon>
        <taxon>Glomerellales</taxon>
        <taxon>Plectosphaerellaceae</taxon>
        <taxon>Plectosphaerella</taxon>
    </lineage>
</organism>
<protein>
    <submittedName>
        <fullName evidence="3">Uncharacterized protein</fullName>
    </submittedName>
</protein>
<dbReference type="EMBL" id="JAGSXJ010000007">
    <property type="protein sequence ID" value="KAH6689712.1"/>
    <property type="molecule type" value="Genomic_DNA"/>
</dbReference>
<evidence type="ECO:0000313" key="3">
    <source>
        <dbReference type="EMBL" id="KAH6689712.1"/>
    </source>
</evidence>
<gene>
    <name evidence="3" type="ORF">F5X68DRAFT_260334</name>
</gene>
<evidence type="ECO:0000256" key="2">
    <source>
        <dbReference type="SAM" id="SignalP"/>
    </source>
</evidence>
<dbReference type="OrthoDB" id="4160690at2759"/>
<name>A0A9P8VF40_9PEZI</name>
<evidence type="ECO:0000313" key="4">
    <source>
        <dbReference type="Proteomes" id="UP000770015"/>
    </source>
</evidence>
<sequence length="155" mass="16146">MKSTFALLAASLVAPVLGAAVIAERSYLDIVPLEARQDVSPEKYACHENCGNAITQGASGTAHCSDKTWNERFDYCMDCANEFGIWVHYGTGVTHAADACNMEINLKSNGTETVSTESTETTAAAASTPTDNAGSLLTSSGSVMLFGMIAAAGLL</sequence>
<keyword evidence="4" id="KW-1185">Reference proteome</keyword>
<proteinExistence type="predicted"/>
<feature type="chain" id="PRO_5040212155" evidence="2">
    <location>
        <begin position="19"/>
        <end position="155"/>
    </location>
</feature>
<accession>A0A9P8VF40</accession>
<keyword evidence="2" id="KW-0732">Signal</keyword>
<reference evidence="3" key="1">
    <citation type="journal article" date="2021" name="Nat. Commun.">
        <title>Genetic determinants of endophytism in the Arabidopsis root mycobiome.</title>
        <authorList>
            <person name="Mesny F."/>
            <person name="Miyauchi S."/>
            <person name="Thiergart T."/>
            <person name="Pickel B."/>
            <person name="Atanasova L."/>
            <person name="Karlsson M."/>
            <person name="Huettel B."/>
            <person name="Barry K.W."/>
            <person name="Haridas S."/>
            <person name="Chen C."/>
            <person name="Bauer D."/>
            <person name="Andreopoulos W."/>
            <person name="Pangilinan J."/>
            <person name="LaButti K."/>
            <person name="Riley R."/>
            <person name="Lipzen A."/>
            <person name="Clum A."/>
            <person name="Drula E."/>
            <person name="Henrissat B."/>
            <person name="Kohler A."/>
            <person name="Grigoriev I.V."/>
            <person name="Martin F.M."/>
            <person name="Hacquard S."/>
        </authorList>
    </citation>
    <scope>NUCLEOTIDE SEQUENCE</scope>
    <source>
        <strain evidence="3">MPI-SDFR-AT-0117</strain>
    </source>
</reference>
<feature type="region of interest" description="Disordered" evidence="1">
    <location>
        <begin position="111"/>
        <end position="131"/>
    </location>
</feature>
<dbReference type="Proteomes" id="UP000770015">
    <property type="component" value="Unassembled WGS sequence"/>
</dbReference>
<evidence type="ECO:0000256" key="1">
    <source>
        <dbReference type="SAM" id="MobiDB-lite"/>
    </source>
</evidence>
<comment type="caution">
    <text evidence="3">The sequence shown here is derived from an EMBL/GenBank/DDBJ whole genome shotgun (WGS) entry which is preliminary data.</text>
</comment>
<feature type="signal peptide" evidence="2">
    <location>
        <begin position="1"/>
        <end position="18"/>
    </location>
</feature>
<dbReference type="AlphaFoldDB" id="A0A9P8VF40"/>
<feature type="compositionally biased region" description="Low complexity" evidence="1">
    <location>
        <begin position="111"/>
        <end position="130"/>
    </location>
</feature>